<sequence>MRRSQRAAEKEGGFVSWIRHSYCLQLQIIGVKVNKNERVTYKAISTEKEFSLFFPLIQAYHLIYLRPVINYTIFYYIQITRFKDLKTIFR</sequence>
<organism evidence="1">
    <name type="scientific">Lepeophtheirus salmonis</name>
    <name type="common">Salmon louse</name>
    <name type="synonym">Caligus salmonis</name>
    <dbReference type="NCBI Taxonomy" id="72036"/>
    <lineage>
        <taxon>Eukaryota</taxon>
        <taxon>Metazoa</taxon>
        <taxon>Ecdysozoa</taxon>
        <taxon>Arthropoda</taxon>
        <taxon>Crustacea</taxon>
        <taxon>Multicrustacea</taxon>
        <taxon>Hexanauplia</taxon>
        <taxon>Copepoda</taxon>
        <taxon>Siphonostomatoida</taxon>
        <taxon>Caligidae</taxon>
        <taxon>Lepeophtheirus</taxon>
    </lineage>
</organism>
<dbReference type="AlphaFoldDB" id="A0A0K2TTT7"/>
<proteinExistence type="predicted"/>
<dbReference type="EMBL" id="HACA01012072">
    <property type="protein sequence ID" value="CDW29433.1"/>
    <property type="molecule type" value="Transcribed_RNA"/>
</dbReference>
<feature type="non-terminal residue" evidence="1">
    <location>
        <position position="90"/>
    </location>
</feature>
<accession>A0A0K2TTT7</accession>
<evidence type="ECO:0000313" key="1">
    <source>
        <dbReference type="EMBL" id="CDW29433.1"/>
    </source>
</evidence>
<name>A0A0K2TTT7_LEPSM</name>
<protein>
    <submittedName>
        <fullName evidence="1">Uncharacterized protein</fullName>
    </submittedName>
</protein>
<reference evidence="1" key="1">
    <citation type="submission" date="2014-05" db="EMBL/GenBank/DDBJ databases">
        <authorList>
            <person name="Chronopoulou M."/>
        </authorList>
    </citation>
    <scope>NUCLEOTIDE SEQUENCE</scope>
    <source>
        <tissue evidence="1">Whole organism</tissue>
    </source>
</reference>